<reference evidence="2" key="2">
    <citation type="submission" date="2021-10" db="EMBL/GenBank/DDBJ databases">
        <title>Phylogenomics reveals ancestral predisposition of the termite-cultivated fungus Termitomyces towards a domesticated lifestyle.</title>
        <authorList>
            <person name="Auxier B."/>
            <person name="Grum-Grzhimaylo A."/>
            <person name="Cardenas M.E."/>
            <person name="Lodge J.D."/>
            <person name="Laessoe T."/>
            <person name="Pedersen O."/>
            <person name="Smith M.E."/>
            <person name="Kuyper T.W."/>
            <person name="Franco-Molano E.A."/>
            <person name="Baroni T.J."/>
            <person name="Aanen D.K."/>
        </authorList>
    </citation>
    <scope>NUCLEOTIDE SEQUENCE</scope>
    <source>
        <strain evidence="2">D49</strain>
    </source>
</reference>
<evidence type="ECO:0000313" key="3">
    <source>
        <dbReference type="Proteomes" id="UP000717328"/>
    </source>
</evidence>
<keyword evidence="1" id="KW-0732">Signal</keyword>
<feature type="signal peptide" evidence="1">
    <location>
        <begin position="1"/>
        <end position="17"/>
    </location>
</feature>
<accession>A0A9P7FL75</accession>
<reference evidence="2" key="1">
    <citation type="submission" date="2021-02" db="EMBL/GenBank/DDBJ databases">
        <authorList>
            <person name="Nieuwenhuis M."/>
            <person name="Van De Peppel L.J.J."/>
        </authorList>
    </citation>
    <scope>NUCLEOTIDE SEQUENCE</scope>
    <source>
        <strain evidence="2">D49</strain>
    </source>
</reference>
<protein>
    <submittedName>
        <fullName evidence="2">Uncharacterized protein</fullName>
    </submittedName>
</protein>
<evidence type="ECO:0000256" key="1">
    <source>
        <dbReference type="SAM" id="SignalP"/>
    </source>
</evidence>
<comment type="caution">
    <text evidence="2">The sequence shown here is derived from an EMBL/GenBank/DDBJ whole genome shotgun (WGS) entry which is preliminary data.</text>
</comment>
<proteinExistence type="predicted"/>
<organism evidence="2 3">
    <name type="scientific">Sphagnurus paluster</name>
    <dbReference type="NCBI Taxonomy" id="117069"/>
    <lineage>
        <taxon>Eukaryota</taxon>
        <taxon>Fungi</taxon>
        <taxon>Dikarya</taxon>
        <taxon>Basidiomycota</taxon>
        <taxon>Agaricomycotina</taxon>
        <taxon>Agaricomycetes</taxon>
        <taxon>Agaricomycetidae</taxon>
        <taxon>Agaricales</taxon>
        <taxon>Tricholomatineae</taxon>
        <taxon>Lyophyllaceae</taxon>
        <taxon>Sphagnurus</taxon>
    </lineage>
</organism>
<sequence>MFAPLLAILHMLLQRDAKQDICIGILHWNKAEMAAANFATIINNVMPFLEKMASFGAQLDHSNPDTSKFLQLASINNNPQQFKHPKDNNILSLQDKLTHQKARMQ</sequence>
<dbReference type="Proteomes" id="UP000717328">
    <property type="component" value="Unassembled WGS sequence"/>
</dbReference>
<keyword evidence="3" id="KW-1185">Reference proteome</keyword>
<dbReference type="EMBL" id="JABCKI010007394">
    <property type="protein sequence ID" value="KAG5633617.1"/>
    <property type="molecule type" value="Genomic_DNA"/>
</dbReference>
<name>A0A9P7FL75_9AGAR</name>
<dbReference type="AlphaFoldDB" id="A0A9P7FL75"/>
<gene>
    <name evidence="2" type="ORF">H0H81_006498</name>
</gene>
<feature type="chain" id="PRO_5040490061" evidence="1">
    <location>
        <begin position="18"/>
        <end position="105"/>
    </location>
</feature>
<evidence type="ECO:0000313" key="2">
    <source>
        <dbReference type="EMBL" id="KAG5633617.1"/>
    </source>
</evidence>